<evidence type="ECO:0000256" key="5">
    <source>
        <dbReference type="PROSITE-ProRule" id="PRU00335"/>
    </source>
</evidence>
<dbReference type="Pfam" id="PF17932">
    <property type="entry name" value="TetR_C_24"/>
    <property type="match status" value="1"/>
</dbReference>
<dbReference type="GO" id="GO:0003700">
    <property type="term" value="F:DNA-binding transcription factor activity"/>
    <property type="evidence" value="ECO:0007669"/>
    <property type="project" value="TreeGrafter"/>
</dbReference>
<evidence type="ECO:0000256" key="3">
    <source>
        <dbReference type="ARBA" id="ARBA00023125"/>
    </source>
</evidence>
<evidence type="ECO:0000313" key="8">
    <source>
        <dbReference type="EMBL" id="TDP37803.1"/>
    </source>
</evidence>
<keyword evidence="1" id="KW-0678">Repressor</keyword>
<evidence type="ECO:0000256" key="6">
    <source>
        <dbReference type="SAM" id="MobiDB-lite"/>
    </source>
</evidence>
<dbReference type="InterPro" id="IPR009057">
    <property type="entry name" value="Homeodomain-like_sf"/>
</dbReference>
<evidence type="ECO:0000256" key="4">
    <source>
        <dbReference type="ARBA" id="ARBA00023163"/>
    </source>
</evidence>
<feature type="compositionally biased region" description="Polar residues" evidence="6">
    <location>
        <begin position="62"/>
        <end position="71"/>
    </location>
</feature>
<feature type="domain" description="HTH tetR-type" evidence="7">
    <location>
        <begin position="81"/>
        <end position="141"/>
    </location>
</feature>
<accession>A0A4R6PJM2</accession>
<keyword evidence="4" id="KW-0804">Transcription</keyword>
<evidence type="ECO:0000256" key="2">
    <source>
        <dbReference type="ARBA" id="ARBA00023015"/>
    </source>
</evidence>
<dbReference type="PROSITE" id="PS50977">
    <property type="entry name" value="HTH_TETR_2"/>
    <property type="match status" value="1"/>
</dbReference>
<dbReference type="InterPro" id="IPR050109">
    <property type="entry name" value="HTH-type_TetR-like_transc_reg"/>
</dbReference>
<dbReference type="InterPro" id="IPR001647">
    <property type="entry name" value="HTH_TetR"/>
</dbReference>
<dbReference type="AlphaFoldDB" id="A0A4R6PJM2"/>
<feature type="region of interest" description="Disordered" evidence="6">
    <location>
        <begin position="1"/>
        <end position="34"/>
    </location>
</feature>
<sequence length="277" mass="31337">MVRREKRGVVAREAKSTGAGQGTRKRRPSERDHQALLESARRLFEEKGYDAAEVQSLVEAVANTTPMSNGRTDGRRVRDPEGARRALLESAVRLFENNGYAATSVQSIVEGAELTKGAFYHHFESKEDLLRRVHDEFINYQLGRARNVLADAGQSTEQTLRRLIAEALLEPMSLYKSEITVFLQERRFLSGEVFAEIQRKRDEFEQYFVDVIERGMNEGVFRRLAPARLVAFGIIGMGAWTHVWLDLNGPVSPQEIGNIYAEILLKGLLETDDVDAR</sequence>
<name>A0A4R6PJM2_NOCIG</name>
<feature type="region of interest" description="Disordered" evidence="6">
    <location>
        <begin position="61"/>
        <end position="81"/>
    </location>
</feature>
<dbReference type="SUPFAM" id="SSF48498">
    <property type="entry name" value="Tetracyclin repressor-like, C-terminal domain"/>
    <property type="match status" value="1"/>
</dbReference>
<comment type="caution">
    <text evidence="8">The sequence shown here is derived from an EMBL/GenBank/DDBJ whole genome shotgun (WGS) entry which is preliminary data.</text>
</comment>
<dbReference type="Gene3D" id="1.10.10.60">
    <property type="entry name" value="Homeodomain-like"/>
    <property type="match status" value="2"/>
</dbReference>
<keyword evidence="3 5" id="KW-0238">DNA-binding</keyword>
<reference evidence="8 9" key="1">
    <citation type="submission" date="2019-03" db="EMBL/GenBank/DDBJ databases">
        <title>Genomic Encyclopedia of Type Strains, Phase IV (KMG-IV): sequencing the most valuable type-strain genomes for metagenomic binning, comparative biology and taxonomic classification.</title>
        <authorList>
            <person name="Goeker M."/>
        </authorList>
    </citation>
    <scope>NUCLEOTIDE SEQUENCE [LARGE SCALE GENOMIC DNA]</scope>
    <source>
        <strain evidence="8 9">DSM 44496</strain>
    </source>
</reference>
<dbReference type="PANTHER" id="PTHR30055">
    <property type="entry name" value="HTH-TYPE TRANSCRIPTIONAL REGULATOR RUTR"/>
    <property type="match status" value="1"/>
</dbReference>
<keyword evidence="9" id="KW-1185">Reference proteome</keyword>
<gene>
    <name evidence="8" type="ORF">DFR75_104153</name>
</gene>
<dbReference type="EMBL" id="SNXK01000004">
    <property type="protein sequence ID" value="TDP37803.1"/>
    <property type="molecule type" value="Genomic_DNA"/>
</dbReference>
<feature type="compositionally biased region" description="Basic and acidic residues" evidence="6">
    <location>
        <begin position="72"/>
        <end position="81"/>
    </location>
</feature>
<protein>
    <submittedName>
        <fullName evidence="8">TetR family transcriptional regulator</fullName>
    </submittedName>
</protein>
<dbReference type="PRINTS" id="PR00455">
    <property type="entry name" value="HTHTETR"/>
</dbReference>
<dbReference type="InterPro" id="IPR036271">
    <property type="entry name" value="Tet_transcr_reg_TetR-rel_C_sf"/>
</dbReference>
<dbReference type="PANTHER" id="PTHR30055:SF175">
    <property type="entry name" value="HTH-TYPE TRANSCRIPTIONAL REPRESSOR KSTR2"/>
    <property type="match status" value="1"/>
</dbReference>
<dbReference type="Gene3D" id="1.10.357.10">
    <property type="entry name" value="Tetracycline Repressor, domain 2"/>
    <property type="match status" value="1"/>
</dbReference>
<dbReference type="PROSITE" id="PS01081">
    <property type="entry name" value="HTH_TETR_1"/>
    <property type="match status" value="1"/>
</dbReference>
<evidence type="ECO:0000259" key="7">
    <source>
        <dbReference type="PROSITE" id="PS50977"/>
    </source>
</evidence>
<feature type="DNA-binding region" description="H-T-H motif" evidence="5">
    <location>
        <begin position="104"/>
        <end position="123"/>
    </location>
</feature>
<dbReference type="Pfam" id="PF00440">
    <property type="entry name" value="TetR_N"/>
    <property type="match status" value="1"/>
</dbReference>
<evidence type="ECO:0000256" key="1">
    <source>
        <dbReference type="ARBA" id="ARBA00022491"/>
    </source>
</evidence>
<dbReference type="SUPFAM" id="SSF46689">
    <property type="entry name" value="Homeodomain-like"/>
    <property type="match status" value="1"/>
</dbReference>
<keyword evidence="2" id="KW-0805">Transcription regulation</keyword>
<dbReference type="InterPro" id="IPR041490">
    <property type="entry name" value="KstR2_TetR_C"/>
</dbReference>
<dbReference type="InterPro" id="IPR023772">
    <property type="entry name" value="DNA-bd_HTH_TetR-type_CS"/>
</dbReference>
<organism evidence="8 9">
    <name type="scientific">Nocardia ignorata</name>
    <dbReference type="NCBI Taxonomy" id="145285"/>
    <lineage>
        <taxon>Bacteria</taxon>
        <taxon>Bacillati</taxon>
        <taxon>Actinomycetota</taxon>
        <taxon>Actinomycetes</taxon>
        <taxon>Mycobacteriales</taxon>
        <taxon>Nocardiaceae</taxon>
        <taxon>Nocardia</taxon>
    </lineage>
</organism>
<proteinExistence type="predicted"/>
<evidence type="ECO:0000313" key="9">
    <source>
        <dbReference type="Proteomes" id="UP000295087"/>
    </source>
</evidence>
<dbReference type="GO" id="GO:0000976">
    <property type="term" value="F:transcription cis-regulatory region binding"/>
    <property type="evidence" value="ECO:0007669"/>
    <property type="project" value="TreeGrafter"/>
</dbReference>
<dbReference type="Proteomes" id="UP000295087">
    <property type="component" value="Unassembled WGS sequence"/>
</dbReference>